<evidence type="ECO:0000259" key="1">
    <source>
        <dbReference type="Pfam" id="PF06812"/>
    </source>
</evidence>
<reference evidence="2" key="1">
    <citation type="submission" date="2022-05" db="EMBL/GenBank/DDBJ databases">
        <authorList>
            <person name="Pothier F. J."/>
        </authorList>
    </citation>
    <scope>NUCLEOTIDE SEQUENCE</scope>
    <source>
        <strain evidence="2">DAPP-PG734</strain>
    </source>
</reference>
<dbReference type="PANTHER" id="PTHR37951">
    <property type="entry name" value="CYTOPLASMIC PROTEIN-RELATED"/>
    <property type="match status" value="1"/>
</dbReference>
<accession>A0AAN2FH43</accession>
<dbReference type="InterPro" id="IPR017740">
    <property type="entry name" value="TssA-like"/>
</dbReference>
<evidence type="ECO:0000313" key="3">
    <source>
        <dbReference type="Proteomes" id="UP001158961"/>
    </source>
</evidence>
<protein>
    <submittedName>
        <fullName evidence="2">ImpA family type VI secretion system protein</fullName>
    </submittedName>
</protein>
<organism evidence="2 3">
    <name type="scientific">Enterobacter agglomerans</name>
    <name type="common">Erwinia herbicola</name>
    <name type="synonym">Pantoea agglomerans</name>
    <dbReference type="NCBI Taxonomy" id="549"/>
    <lineage>
        <taxon>Bacteria</taxon>
        <taxon>Pseudomonadati</taxon>
        <taxon>Pseudomonadota</taxon>
        <taxon>Gammaproteobacteria</taxon>
        <taxon>Enterobacterales</taxon>
        <taxon>Erwiniaceae</taxon>
        <taxon>Pantoea</taxon>
        <taxon>Pantoea agglomerans group</taxon>
    </lineage>
</organism>
<feature type="domain" description="ImpA N-terminal" evidence="1">
    <location>
        <begin position="17"/>
        <end position="140"/>
    </location>
</feature>
<dbReference type="RefSeq" id="WP_031590441.1">
    <property type="nucleotide sequence ID" value="NZ_CP143414.1"/>
</dbReference>
<gene>
    <name evidence="2" type="ORF">DAPPPG734_15960</name>
</gene>
<dbReference type="PANTHER" id="PTHR37951:SF1">
    <property type="entry name" value="TYPE VI SECRETION SYSTEM COMPONENT TSSA1"/>
    <property type="match status" value="1"/>
</dbReference>
<dbReference type="Proteomes" id="UP001158961">
    <property type="component" value="Chromosome"/>
</dbReference>
<dbReference type="EMBL" id="OW970315">
    <property type="protein sequence ID" value="CAH6321153.1"/>
    <property type="molecule type" value="Genomic_DNA"/>
</dbReference>
<proteinExistence type="predicted"/>
<dbReference type="InterPro" id="IPR010657">
    <property type="entry name" value="ImpA_N"/>
</dbReference>
<name>A0AAN2FH43_ENTAG</name>
<evidence type="ECO:0000313" key="2">
    <source>
        <dbReference type="EMBL" id="CAH6321153.1"/>
    </source>
</evidence>
<dbReference type="AlphaFoldDB" id="A0AAN2FH43"/>
<dbReference type="Pfam" id="PF06812">
    <property type="entry name" value="ImpA_N"/>
    <property type="match status" value="1"/>
</dbReference>
<sequence>MNQKPVLICSNYYQHLLQPLSQDNPCGENLEYVPDFIMLQSRLQPKLAAEYGDFVEAAEPINWTETERECLDLLQKSKDVRLIIILMRCRLRRIGLAAIAEGTEVLAALLSIWPDDLHPQLLDEGEFTPILRANAFAELEDPEGLITDIRNQLLPKAAGLQITLREFEKAHLFSREPGTLSETAVAGLIHEWHLNAQDALRPLVQAYHFVVQIKQTLVATLKDEAPELATLTAILALFCKEFGSLEPVSEQAVEVTPSASIIHVETNASSLDETSESAPEVVISDPAPQAPIQTLRRDINNRADALQTIKEVRSWFGMTEPSSPLILLLKYAEDSIGRNFADLTKMYPPEIIAILSQEKE</sequence>